<dbReference type="Gramene" id="ONIVA10G11110.1">
    <property type="protein sequence ID" value="ONIVA10G11110.1"/>
    <property type="gene ID" value="ONIVA10G11110"/>
</dbReference>
<feature type="transmembrane region" description="Helical" evidence="2">
    <location>
        <begin position="359"/>
        <end position="380"/>
    </location>
</feature>
<reference evidence="4" key="1">
    <citation type="submission" date="2015-04" db="UniProtKB">
        <authorList>
            <consortium name="EnsemblPlants"/>
        </authorList>
    </citation>
    <scope>IDENTIFICATION</scope>
    <source>
        <strain evidence="4">SL10</strain>
    </source>
</reference>
<feature type="region of interest" description="Disordered" evidence="1">
    <location>
        <begin position="223"/>
        <end position="243"/>
    </location>
</feature>
<feature type="transmembrane region" description="Helical" evidence="2">
    <location>
        <begin position="6"/>
        <end position="25"/>
    </location>
</feature>
<feature type="transmembrane region" description="Helical" evidence="2">
    <location>
        <begin position="37"/>
        <end position="56"/>
    </location>
</feature>
<evidence type="ECO:0000313" key="4">
    <source>
        <dbReference type="EnsemblPlants" id="ONIVA10G11110.1"/>
    </source>
</evidence>
<dbReference type="InterPro" id="IPR007658">
    <property type="entry name" value="DUF594"/>
</dbReference>
<evidence type="ECO:0000256" key="1">
    <source>
        <dbReference type="SAM" id="MobiDB-lite"/>
    </source>
</evidence>
<dbReference type="EnsemblPlants" id="ONIVA10G11110.1">
    <property type="protein sequence ID" value="ONIVA10G11110.1"/>
    <property type="gene ID" value="ONIVA10G11110"/>
</dbReference>
<dbReference type="PANTHER" id="PTHR31325">
    <property type="entry name" value="OS01G0798800 PROTEIN-RELATED"/>
    <property type="match status" value="1"/>
</dbReference>
<dbReference type="Pfam" id="PF04578">
    <property type="entry name" value="DUF594"/>
    <property type="match status" value="1"/>
</dbReference>
<dbReference type="InterPro" id="IPR025315">
    <property type="entry name" value="DUF4220"/>
</dbReference>
<proteinExistence type="predicted"/>
<feature type="transmembrane region" description="Helical" evidence="2">
    <location>
        <begin position="447"/>
        <end position="465"/>
    </location>
</feature>
<sequence>MLMRIEFLVVLIAVLFLLMSFLDMFRRRSRNSAIKNSLLILDAVCDSTLIYTIGLMQNAPFKNDLFPVWALVLVNLRSSVCFISAYGIPDQENRRISEAARVMALLGVAFLNSTFNSELKHPIWALWAMLQFRSFYLVWAYIRATESFLHGWSSPLLAAYMGTSDVVAANGDPITMQGYRYVVSGDQKQKISVKPPMYKFSLTAPERKKRMLVTLDKAWLPSEQQNSAGNDNDPENEGVVSSTDIRTPQMKDMCLSFALYRLLRCRFDDLSLPRDSVVHTRRLVSEIIGRSSTDLAARISEYSERSFRIVRSELAFLNDYFYTRYPVLFWRGFPLIAFILWLGIDLHRIYRPKEGETAHVIHGTNVDIIITWVFMAIMVLKELWKMLAYMLSDWTKVMVLCEYTAGSLQRFPRWFCKLFLWFLCTPRSTIVHRWHKKIDQYEFLQSFIYSPWMWNTLYYVTLGLVRKRSDGSRKTSLNLEKDFLEDKIPSLETNFPSFMSMFKLFPTCSHAILVWHIATSLCEIEIELAQHYNTCLTNSEVLRAVKAAMKCCSSQPYVVKEERIEGALRANYVVASCLSRYCAYLLISEPDLLPDTYLTSTEIFASAVAEASDVLKGSDNMQKTDASWGCHLGRVWADMLVHIAPSWNAAAHKRCLSTGGEFITQIWAILSHCNIQYSNLWPHQESPKDDEASVGCNQAASSAQQQADEGHDGIMSAQSYVSTRDDEAGPSGTKNDAQVASGGAWAMQDDRKAEKANAVQLAIEREEPPTIEATNGRTG</sequence>
<feature type="domain" description="DUF4220" evidence="3">
    <location>
        <begin position="43"/>
        <end position="445"/>
    </location>
</feature>
<name>A0A0E0ISR9_ORYNI</name>
<dbReference type="AlphaFoldDB" id="A0A0E0ISR9"/>
<keyword evidence="2" id="KW-0472">Membrane</keyword>
<dbReference type="STRING" id="4536.A0A0E0ISR9"/>
<evidence type="ECO:0000256" key="2">
    <source>
        <dbReference type="SAM" id="Phobius"/>
    </source>
</evidence>
<reference evidence="4" key="2">
    <citation type="submission" date="2018-04" db="EMBL/GenBank/DDBJ databases">
        <title>OnivRS2 (Oryza nivara Reference Sequence Version 2).</title>
        <authorList>
            <person name="Zhang J."/>
            <person name="Kudrna D."/>
            <person name="Lee S."/>
            <person name="Talag J."/>
            <person name="Rajasekar S."/>
            <person name="Welchert J."/>
            <person name="Hsing Y.-I."/>
            <person name="Wing R.A."/>
        </authorList>
    </citation>
    <scope>NUCLEOTIDE SEQUENCE [LARGE SCALE GENOMIC DNA]</scope>
</reference>
<keyword evidence="2" id="KW-1133">Transmembrane helix</keyword>
<feature type="region of interest" description="Disordered" evidence="1">
    <location>
        <begin position="684"/>
        <end position="779"/>
    </location>
</feature>
<feature type="transmembrane region" description="Helical" evidence="2">
    <location>
        <begin position="68"/>
        <end position="88"/>
    </location>
</feature>
<feature type="transmembrane region" description="Helical" evidence="2">
    <location>
        <begin position="327"/>
        <end position="344"/>
    </location>
</feature>
<dbReference type="eggNOG" id="ENOG502QSWW">
    <property type="taxonomic scope" value="Eukaryota"/>
</dbReference>
<accession>A0A0E0ISR9</accession>
<dbReference type="Proteomes" id="UP000006591">
    <property type="component" value="Chromosome 10"/>
</dbReference>
<keyword evidence="2" id="KW-0812">Transmembrane</keyword>
<dbReference type="HOGENOM" id="CLU_008762_2_0_1"/>
<dbReference type="Pfam" id="PF13968">
    <property type="entry name" value="DUF4220"/>
    <property type="match status" value="1"/>
</dbReference>
<evidence type="ECO:0000313" key="5">
    <source>
        <dbReference type="Proteomes" id="UP000006591"/>
    </source>
</evidence>
<evidence type="ECO:0000259" key="3">
    <source>
        <dbReference type="Pfam" id="PF13968"/>
    </source>
</evidence>
<keyword evidence="5" id="KW-1185">Reference proteome</keyword>
<organism evidence="4">
    <name type="scientific">Oryza nivara</name>
    <name type="common">Indian wild rice</name>
    <name type="synonym">Oryza sativa f. spontanea</name>
    <dbReference type="NCBI Taxonomy" id="4536"/>
    <lineage>
        <taxon>Eukaryota</taxon>
        <taxon>Viridiplantae</taxon>
        <taxon>Streptophyta</taxon>
        <taxon>Embryophyta</taxon>
        <taxon>Tracheophyta</taxon>
        <taxon>Spermatophyta</taxon>
        <taxon>Magnoliopsida</taxon>
        <taxon>Liliopsida</taxon>
        <taxon>Poales</taxon>
        <taxon>Poaceae</taxon>
        <taxon>BOP clade</taxon>
        <taxon>Oryzoideae</taxon>
        <taxon>Oryzeae</taxon>
        <taxon>Oryzinae</taxon>
        <taxon>Oryza</taxon>
    </lineage>
</organism>
<dbReference type="OMA" id="YILVHTA"/>
<feature type="compositionally biased region" description="Low complexity" evidence="1">
    <location>
        <begin position="698"/>
        <end position="707"/>
    </location>
</feature>
<protein>
    <recommendedName>
        <fullName evidence="3">DUF4220 domain-containing protein</fullName>
    </recommendedName>
</protein>